<organism evidence="4 5">
    <name type="scientific">Roseibium polysiphoniae</name>
    <dbReference type="NCBI Taxonomy" id="2571221"/>
    <lineage>
        <taxon>Bacteria</taxon>
        <taxon>Pseudomonadati</taxon>
        <taxon>Pseudomonadota</taxon>
        <taxon>Alphaproteobacteria</taxon>
        <taxon>Hyphomicrobiales</taxon>
        <taxon>Stappiaceae</taxon>
        <taxon>Roseibium</taxon>
    </lineage>
</organism>
<reference evidence="4" key="2">
    <citation type="journal article" date="2021" name="Microorganisms">
        <title>Bacterial Dimethylsulfoniopropionate Biosynthesis in the East China Sea.</title>
        <authorList>
            <person name="Liu J."/>
            <person name="Zhang Y."/>
            <person name="Liu J."/>
            <person name="Zhong H."/>
            <person name="Williams B.T."/>
            <person name="Zheng Y."/>
            <person name="Curson A.R.J."/>
            <person name="Sun C."/>
            <person name="Sun H."/>
            <person name="Song D."/>
            <person name="Wagner Mackenzie B."/>
            <person name="Bermejo Martinez A."/>
            <person name="Todd J.D."/>
            <person name="Zhang X.H."/>
        </authorList>
    </citation>
    <scope>NUCLEOTIDE SEQUENCE</scope>
    <source>
        <strain evidence="4">AESS21</strain>
    </source>
</reference>
<reference evidence="4" key="1">
    <citation type="submission" date="2018-08" db="EMBL/GenBank/DDBJ databases">
        <authorList>
            <person name="Jin W."/>
            <person name="Wang H."/>
            <person name="Yang Y."/>
            <person name="Li M."/>
            <person name="Liu J."/>
        </authorList>
    </citation>
    <scope>NUCLEOTIDE SEQUENCE</scope>
    <source>
        <strain evidence="4">AESS21</strain>
    </source>
</reference>
<evidence type="ECO:0000256" key="3">
    <source>
        <dbReference type="RuleBase" id="RU000363"/>
    </source>
</evidence>
<dbReference type="GO" id="GO:0016491">
    <property type="term" value="F:oxidoreductase activity"/>
    <property type="evidence" value="ECO:0007669"/>
    <property type="project" value="UniProtKB-KW"/>
</dbReference>
<evidence type="ECO:0000256" key="1">
    <source>
        <dbReference type="ARBA" id="ARBA00006484"/>
    </source>
</evidence>
<gene>
    <name evidence="4" type="ORF">DYI23_16165</name>
</gene>
<dbReference type="PRINTS" id="PR00080">
    <property type="entry name" value="SDRFAMILY"/>
</dbReference>
<dbReference type="CDD" id="cd05374">
    <property type="entry name" value="17beta-HSD-like_SDR_c"/>
    <property type="match status" value="1"/>
</dbReference>
<accession>A0A944CEU1</accession>
<dbReference type="Pfam" id="PF00106">
    <property type="entry name" value="adh_short"/>
    <property type="match status" value="1"/>
</dbReference>
<evidence type="ECO:0000313" key="5">
    <source>
        <dbReference type="Proteomes" id="UP000705379"/>
    </source>
</evidence>
<dbReference type="InterPro" id="IPR020904">
    <property type="entry name" value="Sc_DH/Rdtase_CS"/>
</dbReference>
<comment type="caution">
    <text evidence="4">The sequence shown here is derived from an EMBL/GenBank/DDBJ whole genome shotgun (WGS) entry which is preliminary data.</text>
</comment>
<dbReference type="PANTHER" id="PTHR44169">
    <property type="entry name" value="NADPH-DEPENDENT 1-ACYLDIHYDROXYACETONE PHOSPHATE REDUCTASE"/>
    <property type="match status" value="1"/>
</dbReference>
<dbReference type="Proteomes" id="UP000705379">
    <property type="component" value="Unassembled WGS sequence"/>
</dbReference>
<name>A0A944CEU1_9HYPH</name>
<comment type="similarity">
    <text evidence="1 3">Belongs to the short-chain dehydrogenases/reductases (SDR) family.</text>
</comment>
<sequence>MYQTPRSVLITGCSTGIGEAAARLMRGRNWRVFPTARKQADVDRLKEQGFEAFLLDYEDPATIKVALDAIFKLTDGKLDGLFNNGAYAIPGALEDMPVEGLQTLFQANFFGWHDLTRQVVPVMRAQGSGRIVQCSSILGFIAMKYRGAYTASKFALEGYSDTLRQELSGTGIHVSLIEPGPIETRFTANALANFDRWIGPEGLIASPHRKSYEKRRKRMEQGEPGFFKLPAEAVVKPLIHALEAKKPKPRYYVTIPTTVLGVAKRFLSTRALDRFLGRAADAEE</sequence>
<dbReference type="SUPFAM" id="SSF51735">
    <property type="entry name" value="NAD(P)-binding Rossmann-fold domains"/>
    <property type="match status" value="1"/>
</dbReference>
<evidence type="ECO:0000313" key="4">
    <source>
        <dbReference type="EMBL" id="MBS8261764.1"/>
    </source>
</evidence>
<dbReference type="AlphaFoldDB" id="A0A944CEU1"/>
<evidence type="ECO:0000256" key="2">
    <source>
        <dbReference type="ARBA" id="ARBA00023002"/>
    </source>
</evidence>
<dbReference type="InterPro" id="IPR002347">
    <property type="entry name" value="SDR_fam"/>
</dbReference>
<keyword evidence="2" id="KW-0560">Oxidoreductase</keyword>
<proteinExistence type="inferred from homology"/>
<protein>
    <submittedName>
        <fullName evidence="4">Short-chain dehydrogenase</fullName>
    </submittedName>
</protein>
<dbReference type="EMBL" id="QTKU01000004">
    <property type="protein sequence ID" value="MBS8261764.1"/>
    <property type="molecule type" value="Genomic_DNA"/>
</dbReference>
<dbReference type="NCBIfam" id="NF004649">
    <property type="entry name" value="PRK05993.1"/>
    <property type="match status" value="1"/>
</dbReference>
<dbReference type="PANTHER" id="PTHR44169:SF6">
    <property type="entry name" value="NADPH-DEPENDENT 1-ACYLDIHYDROXYACETONE PHOSPHATE REDUCTASE"/>
    <property type="match status" value="1"/>
</dbReference>
<dbReference type="Gene3D" id="3.40.50.720">
    <property type="entry name" value="NAD(P)-binding Rossmann-like Domain"/>
    <property type="match status" value="1"/>
</dbReference>
<dbReference type="InterPro" id="IPR036291">
    <property type="entry name" value="NAD(P)-bd_dom_sf"/>
</dbReference>
<dbReference type="PROSITE" id="PS00061">
    <property type="entry name" value="ADH_SHORT"/>
    <property type="match status" value="1"/>
</dbReference>
<dbReference type="PRINTS" id="PR00081">
    <property type="entry name" value="GDHRDH"/>
</dbReference>